<dbReference type="InterPro" id="IPR005123">
    <property type="entry name" value="Oxoglu/Fe-dep_dioxygenase_dom"/>
</dbReference>
<name>A0A915KNI3_ROMCU</name>
<evidence type="ECO:0000256" key="3">
    <source>
        <dbReference type="ARBA" id="ARBA00022896"/>
    </source>
</evidence>
<reference evidence="9" key="1">
    <citation type="submission" date="2022-11" db="UniProtKB">
        <authorList>
            <consortium name="WormBaseParasite"/>
        </authorList>
    </citation>
    <scope>IDENTIFICATION</scope>
</reference>
<evidence type="ECO:0000313" key="8">
    <source>
        <dbReference type="Proteomes" id="UP000887565"/>
    </source>
</evidence>
<evidence type="ECO:0000256" key="4">
    <source>
        <dbReference type="ARBA" id="ARBA00022964"/>
    </source>
</evidence>
<keyword evidence="2" id="KW-0479">Metal-binding</keyword>
<keyword evidence="5" id="KW-0560">Oxidoreductase</keyword>
<dbReference type="GO" id="GO:0031418">
    <property type="term" value="F:L-ascorbic acid binding"/>
    <property type="evidence" value="ECO:0007669"/>
    <property type="project" value="UniProtKB-KW"/>
</dbReference>
<dbReference type="GO" id="GO:0016705">
    <property type="term" value="F:oxidoreductase activity, acting on paired donors, with incorporation or reduction of molecular oxygen"/>
    <property type="evidence" value="ECO:0007669"/>
    <property type="project" value="InterPro"/>
</dbReference>
<keyword evidence="4" id="KW-0223">Dioxygenase</keyword>
<dbReference type="Pfam" id="PF25238">
    <property type="entry name" value="OGFOD2-like"/>
    <property type="match status" value="1"/>
</dbReference>
<organism evidence="8 9">
    <name type="scientific">Romanomermis culicivorax</name>
    <name type="common">Nematode worm</name>
    <dbReference type="NCBI Taxonomy" id="13658"/>
    <lineage>
        <taxon>Eukaryota</taxon>
        <taxon>Metazoa</taxon>
        <taxon>Ecdysozoa</taxon>
        <taxon>Nematoda</taxon>
        <taxon>Enoplea</taxon>
        <taxon>Dorylaimia</taxon>
        <taxon>Mermithida</taxon>
        <taxon>Mermithoidea</taxon>
        <taxon>Mermithidae</taxon>
        <taxon>Romanomermis</taxon>
    </lineage>
</organism>
<evidence type="ECO:0000259" key="7">
    <source>
        <dbReference type="PROSITE" id="PS51471"/>
    </source>
</evidence>
<dbReference type="GO" id="GO:0005506">
    <property type="term" value="F:iron ion binding"/>
    <property type="evidence" value="ECO:0007669"/>
    <property type="project" value="InterPro"/>
</dbReference>
<dbReference type="OMA" id="IMNPAGF"/>
<dbReference type="PROSITE" id="PS51471">
    <property type="entry name" value="FE2OG_OXY"/>
    <property type="match status" value="1"/>
</dbReference>
<keyword evidence="8" id="KW-1185">Reference proteome</keyword>
<proteinExistence type="predicted"/>
<evidence type="ECO:0000256" key="2">
    <source>
        <dbReference type="ARBA" id="ARBA00022723"/>
    </source>
</evidence>
<sequence>MLSANAERLDERDQFYDCACFFWSNIYIASLNRHFKFINKQQFYHDYRHIVDSNTDFDEVLNQMGILDPVFIDICRRSLEMIAVNFLSYMELYGVGGSEFRLYQFPVFTESFCVKLIEEIDNFNKNPYIPKERPNTMNKYGVLLDEMGMLPLIDEVRKSYLNHLSKCLFPDVFDDTLDSHRAFTVAYTRDTEAELGFHYDNAEVTLNVALDDCNSFKGGQVYFCGMRNDPIESTSCCAVDHKLGYGILHRGQQLHGALPIEQGRRSNLIIWMRSSKTRAILCPMCNDKSRELIACPAGDYGDGFKKYQENVCNLI</sequence>
<dbReference type="GO" id="GO:0051213">
    <property type="term" value="F:dioxygenase activity"/>
    <property type="evidence" value="ECO:0007669"/>
    <property type="project" value="UniProtKB-KW"/>
</dbReference>
<feature type="domain" description="Fe2OG dioxygenase" evidence="7">
    <location>
        <begin position="178"/>
        <end position="274"/>
    </location>
</feature>
<dbReference type="InterPro" id="IPR006620">
    <property type="entry name" value="Pro_4_hyd_alph"/>
</dbReference>
<dbReference type="WBParaSite" id="nRc.2.0.1.t39317-RA">
    <property type="protein sequence ID" value="nRc.2.0.1.t39317-RA"/>
    <property type="gene ID" value="nRc.2.0.1.g39317"/>
</dbReference>
<evidence type="ECO:0000256" key="5">
    <source>
        <dbReference type="ARBA" id="ARBA00023002"/>
    </source>
</evidence>
<comment type="cofactor">
    <cofactor evidence="1">
        <name>L-ascorbate</name>
        <dbReference type="ChEBI" id="CHEBI:38290"/>
    </cofactor>
</comment>
<evidence type="ECO:0000256" key="1">
    <source>
        <dbReference type="ARBA" id="ARBA00001961"/>
    </source>
</evidence>
<dbReference type="SUPFAM" id="SSF51197">
    <property type="entry name" value="Clavaminate synthase-like"/>
    <property type="match status" value="1"/>
</dbReference>
<dbReference type="SMART" id="SM00702">
    <property type="entry name" value="P4Hc"/>
    <property type="match status" value="1"/>
</dbReference>
<evidence type="ECO:0000313" key="9">
    <source>
        <dbReference type="WBParaSite" id="nRc.2.0.1.t39317-RA"/>
    </source>
</evidence>
<keyword evidence="6" id="KW-0408">Iron</keyword>
<dbReference type="Gene3D" id="2.60.120.620">
    <property type="entry name" value="q2cbj1_9rhob like domain"/>
    <property type="match status" value="1"/>
</dbReference>
<keyword evidence="3" id="KW-0847">Vitamin C</keyword>
<evidence type="ECO:0000256" key="6">
    <source>
        <dbReference type="ARBA" id="ARBA00023004"/>
    </source>
</evidence>
<protein>
    <submittedName>
        <fullName evidence="9">Fe2OG dioxygenase domain-containing protein</fullName>
    </submittedName>
</protein>
<dbReference type="PANTHER" id="PTHR24014:SF4">
    <property type="entry name" value="2-OXOGLUTARATE AND IRON-DEPENDENT OXYGENASE DOMAIN-CONTAINING PROTEIN 2"/>
    <property type="match status" value="1"/>
</dbReference>
<dbReference type="AlphaFoldDB" id="A0A915KNI3"/>
<dbReference type="PANTHER" id="PTHR24014">
    <property type="entry name" value="2-OXOGLUTARATE AND IRON-DEPENDENT OXYGENASE DOMAIN-CONTAINING PROTEIN 2"/>
    <property type="match status" value="1"/>
</dbReference>
<dbReference type="Proteomes" id="UP000887565">
    <property type="component" value="Unplaced"/>
</dbReference>
<accession>A0A915KNI3</accession>